<accession>A0A8N4EZ64</accession>
<feature type="region of interest" description="Disordered" evidence="1">
    <location>
        <begin position="328"/>
        <end position="350"/>
    </location>
</feature>
<evidence type="ECO:0000256" key="1">
    <source>
        <dbReference type="SAM" id="MobiDB-lite"/>
    </source>
</evidence>
<organism evidence="3 4">
    <name type="scientific">Elaeis guineensis var. tenera</name>
    <name type="common">Oil palm</name>
    <dbReference type="NCBI Taxonomy" id="51953"/>
    <lineage>
        <taxon>Eukaryota</taxon>
        <taxon>Viridiplantae</taxon>
        <taxon>Streptophyta</taxon>
        <taxon>Embryophyta</taxon>
        <taxon>Tracheophyta</taxon>
        <taxon>Spermatophyta</taxon>
        <taxon>Magnoliopsida</taxon>
        <taxon>Liliopsida</taxon>
        <taxon>Arecaceae</taxon>
        <taxon>Arecoideae</taxon>
        <taxon>Cocoseae</taxon>
        <taxon>Elaeidinae</taxon>
        <taxon>Elaeis</taxon>
    </lineage>
</organism>
<evidence type="ECO:0000313" key="4">
    <source>
        <dbReference type="RefSeq" id="XP_029117271.1"/>
    </source>
</evidence>
<dbReference type="InterPro" id="IPR004158">
    <property type="entry name" value="DUF247_pln"/>
</dbReference>
<proteinExistence type="predicted"/>
<name>A0A8N4EZ64_ELAGV</name>
<protein>
    <submittedName>
        <fullName evidence="4">UPF0481 protein At3g47200-like</fullName>
    </submittedName>
</protein>
<dbReference type="Pfam" id="PF03140">
    <property type="entry name" value="DUF247"/>
    <property type="match status" value="1"/>
</dbReference>
<dbReference type="AlphaFoldDB" id="A0A8N4EZ64"/>
<evidence type="ECO:0000256" key="2">
    <source>
        <dbReference type="SAM" id="Phobius"/>
    </source>
</evidence>
<keyword evidence="2" id="KW-0472">Membrane</keyword>
<keyword evidence="2" id="KW-1133">Transmembrane helix</keyword>
<gene>
    <name evidence="4" type="primary">LOC105033924</name>
</gene>
<evidence type="ECO:0000313" key="3">
    <source>
        <dbReference type="Proteomes" id="UP000504607"/>
    </source>
</evidence>
<feature type="transmembrane region" description="Helical" evidence="2">
    <location>
        <begin position="503"/>
        <end position="527"/>
    </location>
</feature>
<dbReference type="Proteomes" id="UP000504607">
    <property type="component" value="Unplaced"/>
</dbReference>
<keyword evidence="3" id="KW-1185">Reference proteome</keyword>
<reference evidence="4" key="1">
    <citation type="submission" date="2025-08" db="UniProtKB">
        <authorList>
            <consortium name="RefSeq"/>
        </authorList>
    </citation>
    <scope>IDENTIFICATION</scope>
</reference>
<dbReference type="PANTHER" id="PTHR31170">
    <property type="entry name" value="BNAC04G53230D PROTEIN"/>
    <property type="match status" value="1"/>
</dbReference>
<sequence length="532" mass="60629">MDGRRPPTEASQHVALEICFESVERKARMYLERKSPAKPTIFRVPPGMRCGNRDAYEPKMVSIGPYHRGKSEDLKTMEELKWRLLHHYLSKVPNGSKNEGLRKMKDLEKQSRECYSEVIDLKSDQFVEMLLLDGCFLVQIFIASFDAELGEEELKSLLRNNSWFANLVSHDLLLLENQLPYFIVEHLLNTLEMPGWDISLLQKVVISWFSGFLRQPQYLKNQQPELPSQCFEDVDHLLHLFHQWILSIQESDKVSNTRSCNRLSLELLCSALSLMIYKTGDCLSKVLPCCNCYSPKPITAHKKGYQLSVPIMTEHVEELSQSGPTMIGPAAQGHPPSGSTKTERAEEIPSSVPTMTELVEAGVKVKVRKAKSFLNISFYKGVLEIPAINVVDDYTNFLFANLIAWEQCSRTDRLDVTHYTLFLDGIINTPMDVELLHQKGIIHRDLGSNKVVASLFNELGNGVSYDPKKNYLMNVHKGLNAYCQSRWPRWRAKAVHDYFSNPWAIISLGAAVLLVGLTILQSVYAVLDYYKK</sequence>
<dbReference type="PANTHER" id="PTHR31170:SF25">
    <property type="entry name" value="BNAA09G04570D PROTEIN"/>
    <property type="match status" value="1"/>
</dbReference>
<dbReference type="RefSeq" id="XP_029117271.1">
    <property type="nucleotide sequence ID" value="XM_029261438.1"/>
</dbReference>
<keyword evidence="2" id="KW-0812">Transmembrane</keyword>
<dbReference type="OrthoDB" id="672127at2759"/>